<feature type="compositionally biased region" description="Low complexity" evidence="1">
    <location>
        <begin position="328"/>
        <end position="350"/>
    </location>
</feature>
<feature type="compositionally biased region" description="Basic residues" evidence="1">
    <location>
        <begin position="178"/>
        <end position="187"/>
    </location>
</feature>
<feature type="region of interest" description="Disordered" evidence="1">
    <location>
        <begin position="178"/>
        <end position="197"/>
    </location>
</feature>
<evidence type="ECO:0000313" key="4">
    <source>
        <dbReference type="Proteomes" id="UP000022910"/>
    </source>
</evidence>
<dbReference type="Proteomes" id="UP000022910">
    <property type="component" value="Unassembled WGS sequence"/>
</dbReference>
<dbReference type="EMBL" id="JEMT01020441">
    <property type="protein sequence ID" value="EXX65781.1"/>
    <property type="molecule type" value="Genomic_DNA"/>
</dbReference>
<evidence type="ECO:0000256" key="1">
    <source>
        <dbReference type="SAM" id="MobiDB-lite"/>
    </source>
</evidence>
<keyword evidence="2" id="KW-0812">Transmembrane</keyword>
<dbReference type="OrthoDB" id="2377260at2759"/>
<feature type="region of interest" description="Disordered" evidence="1">
    <location>
        <begin position="313"/>
        <end position="350"/>
    </location>
</feature>
<keyword evidence="2" id="KW-0472">Membrane</keyword>
<feature type="transmembrane region" description="Helical" evidence="2">
    <location>
        <begin position="61"/>
        <end position="85"/>
    </location>
</feature>
<keyword evidence="2" id="KW-1133">Transmembrane helix</keyword>
<proteinExistence type="predicted"/>
<organism evidence="3 4">
    <name type="scientific">Rhizophagus irregularis (strain DAOM 197198w)</name>
    <name type="common">Glomus intraradices</name>
    <dbReference type="NCBI Taxonomy" id="1432141"/>
    <lineage>
        <taxon>Eukaryota</taxon>
        <taxon>Fungi</taxon>
        <taxon>Fungi incertae sedis</taxon>
        <taxon>Mucoromycota</taxon>
        <taxon>Glomeromycotina</taxon>
        <taxon>Glomeromycetes</taxon>
        <taxon>Glomerales</taxon>
        <taxon>Glomeraceae</taxon>
        <taxon>Rhizophagus</taxon>
    </lineage>
</organism>
<accession>A0A015L0C7</accession>
<keyword evidence="4" id="KW-1185">Reference proteome</keyword>
<comment type="caution">
    <text evidence="3">The sequence shown here is derived from an EMBL/GenBank/DDBJ whole genome shotgun (WGS) entry which is preliminary data.</text>
</comment>
<feature type="transmembrane region" description="Helical" evidence="2">
    <location>
        <begin position="231"/>
        <end position="250"/>
    </location>
</feature>
<gene>
    <name evidence="3" type="ORF">RirG_129920</name>
</gene>
<protein>
    <submittedName>
        <fullName evidence="3">Uncharacterized protein</fullName>
    </submittedName>
</protein>
<feature type="region of interest" description="Disordered" evidence="1">
    <location>
        <begin position="1"/>
        <end position="28"/>
    </location>
</feature>
<reference evidence="3 4" key="1">
    <citation type="submission" date="2014-02" db="EMBL/GenBank/DDBJ databases">
        <title>Single nucleus genome sequencing reveals high similarity among nuclei of an endomycorrhizal fungus.</title>
        <authorList>
            <person name="Lin K."/>
            <person name="Geurts R."/>
            <person name="Zhang Z."/>
            <person name="Limpens E."/>
            <person name="Saunders D.G."/>
            <person name="Mu D."/>
            <person name="Pang E."/>
            <person name="Cao H."/>
            <person name="Cha H."/>
            <person name="Lin T."/>
            <person name="Zhou Q."/>
            <person name="Shang Y."/>
            <person name="Li Y."/>
            <person name="Ivanov S."/>
            <person name="Sharma T."/>
            <person name="Velzen R.V."/>
            <person name="Ruijter N.D."/>
            <person name="Aanen D.K."/>
            <person name="Win J."/>
            <person name="Kamoun S."/>
            <person name="Bisseling T."/>
            <person name="Huang S."/>
        </authorList>
    </citation>
    <scope>NUCLEOTIDE SEQUENCE [LARGE SCALE GENOMIC DNA]</scope>
    <source>
        <strain evidence="4">DAOM197198w</strain>
    </source>
</reference>
<name>A0A015L0C7_RHIIW</name>
<evidence type="ECO:0000313" key="3">
    <source>
        <dbReference type="EMBL" id="EXX65781.1"/>
    </source>
</evidence>
<sequence>MDYTKLPLHNDNCNEKTKESSPVSSASPVRPMYSISSFSPDTTGISKSFPYSPSRIGTIKLLILTIVTPIMILTIVNPMWICIFMKYPHLHRTAKIPVSVEMPHVSNNNVHNAHNAHNVHTDNLSGAKPQTHTHTKSYKGGIKVTQETIDVIVASKDGHRLQEFETTITVIENIPPRTKNHRNRKQISQHDTNKKGFKAHAQVSVASQVKSHNESITDKIRERLFRNRNSCAYVALSVITLCAVTIFGVVCLSSDSKKAYESVNNEEENRLIDDHYVRVEDCDEDEKLGENNVTENKIEDACVIDCTRVQVNDNNISTPTTSPPPYSPNTNSELISTSTTSSENTQQSTV</sequence>
<dbReference type="AlphaFoldDB" id="A0A015L0C7"/>
<evidence type="ECO:0000256" key="2">
    <source>
        <dbReference type="SAM" id="Phobius"/>
    </source>
</evidence>